<dbReference type="InterPro" id="IPR034704">
    <property type="entry name" value="Ribosomal_bL28/bL31-like_sf"/>
</dbReference>
<dbReference type="Proteomes" id="UP000217838">
    <property type="component" value="Unassembled WGS sequence"/>
</dbReference>
<dbReference type="PRINTS" id="PR01249">
    <property type="entry name" value="RIBOSOMALL31"/>
</dbReference>
<accession>A0A2A4YHE7</accession>
<dbReference type="EMBL" id="NVUU01000042">
    <property type="protein sequence ID" value="PCI94268.1"/>
    <property type="molecule type" value="Genomic_DNA"/>
</dbReference>
<organism evidence="5 6">
    <name type="scientific">Aerophobetes bacterium</name>
    <dbReference type="NCBI Taxonomy" id="2030807"/>
    <lineage>
        <taxon>Bacteria</taxon>
        <taxon>Candidatus Aerophobota</taxon>
    </lineage>
</organism>
<protein>
    <recommendedName>
        <fullName evidence="3">Large ribosomal subunit protein bL31B</fullName>
    </recommendedName>
</protein>
<dbReference type="AlphaFoldDB" id="A0A2A4YHE7"/>
<keyword evidence="2 3" id="KW-0687">Ribonucleoprotein</keyword>
<proteinExistence type="inferred from homology"/>
<dbReference type="GO" id="GO:0005840">
    <property type="term" value="C:ribosome"/>
    <property type="evidence" value="ECO:0007669"/>
    <property type="project" value="UniProtKB-KW"/>
</dbReference>
<name>A0A2A4YHE7_UNCAE</name>
<comment type="caution">
    <text evidence="5">The sequence shown here is derived from an EMBL/GenBank/DDBJ whole genome shotgun (WGS) entry which is preliminary data.</text>
</comment>
<dbReference type="NCBIfam" id="TIGR00105">
    <property type="entry name" value="L31"/>
    <property type="match status" value="1"/>
</dbReference>
<gene>
    <name evidence="3" type="primary">rpmE2</name>
    <name evidence="5" type="ORF">COB11_04080</name>
</gene>
<dbReference type="HAMAP" id="MF_00502">
    <property type="entry name" value="Ribosomal_bL31_2"/>
    <property type="match status" value="1"/>
</dbReference>
<keyword evidence="1 3" id="KW-0689">Ribosomal protein</keyword>
<comment type="subunit">
    <text evidence="3">Part of the 50S ribosomal subunit.</text>
</comment>
<evidence type="ECO:0000256" key="3">
    <source>
        <dbReference type="HAMAP-Rule" id="MF_00502"/>
    </source>
</evidence>
<dbReference type="SUPFAM" id="SSF143800">
    <property type="entry name" value="L28p-like"/>
    <property type="match status" value="1"/>
</dbReference>
<feature type="compositionally biased region" description="Basic residues" evidence="4">
    <location>
        <begin position="143"/>
        <end position="155"/>
    </location>
</feature>
<comment type="similarity">
    <text evidence="3">Belongs to the bacterial ribosomal protein bL31 family. Type B subfamily.</text>
</comment>
<dbReference type="GO" id="GO:0006412">
    <property type="term" value="P:translation"/>
    <property type="evidence" value="ECO:0007669"/>
    <property type="project" value="UniProtKB-UniRule"/>
</dbReference>
<dbReference type="NCBIfam" id="NF002462">
    <property type="entry name" value="PRK01678.1"/>
    <property type="match status" value="1"/>
</dbReference>
<dbReference type="InterPro" id="IPR042105">
    <property type="entry name" value="Ribosomal_bL31_sf"/>
</dbReference>
<dbReference type="InterPro" id="IPR002150">
    <property type="entry name" value="Ribosomal_bL31"/>
</dbReference>
<dbReference type="InterPro" id="IPR027493">
    <property type="entry name" value="Ribosomal_bL31_B"/>
</dbReference>
<dbReference type="GO" id="GO:1990904">
    <property type="term" value="C:ribonucleoprotein complex"/>
    <property type="evidence" value="ECO:0007669"/>
    <property type="project" value="UniProtKB-KW"/>
</dbReference>
<dbReference type="Gene3D" id="4.10.830.30">
    <property type="entry name" value="Ribosomal protein L31"/>
    <property type="match status" value="1"/>
</dbReference>
<dbReference type="PANTHER" id="PTHR33280">
    <property type="entry name" value="50S RIBOSOMAL PROTEIN L31, CHLOROPLASTIC"/>
    <property type="match status" value="1"/>
</dbReference>
<evidence type="ECO:0000313" key="5">
    <source>
        <dbReference type="EMBL" id="PCI94268.1"/>
    </source>
</evidence>
<evidence type="ECO:0000256" key="2">
    <source>
        <dbReference type="ARBA" id="ARBA00023274"/>
    </source>
</evidence>
<sequence>MKKKGHPPYQDVLFVDTATGHKFICGSTLRPKDTEEFEGKEYPMYKVPISSKSHPFFTGSQQFVDAEGRVDKFKKRYSNKKKEAVAIAEKQKKKEEEVKEAKKLKKPATKKAVVLVKKTETPVKKAAATKEKKAPVEKAATTAKKKTVAKKPATKSKKEKE</sequence>
<evidence type="ECO:0000256" key="4">
    <source>
        <dbReference type="SAM" id="MobiDB-lite"/>
    </source>
</evidence>
<reference evidence="6" key="1">
    <citation type="submission" date="2017-08" db="EMBL/GenBank/DDBJ databases">
        <title>A dynamic microbial community with high functional redundancy inhabits the cold, oxic subseafloor aquifer.</title>
        <authorList>
            <person name="Tully B.J."/>
            <person name="Wheat C.G."/>
            <person name="Glazer B.T."/>
            <person name="Huber J.A."/>
        </authorList>
    </citation>
    <scope>NUCLEOTIDE SEQUENCE [LARGE SCALE GENOMIC DNA]</scope>
</reference>
<dbReference type="PANTHER" id="PTHR33280:SF1">
    <property type="entry name" value="LARGE RIBOSOMAL SUBUNIT PROTEIN BL31C"/>
    <property type="match status" value="1"/>
</dbReference>
<feature type="compositionally biased region" description="Basic and acidic residues" evidence="4">
    <location>
        <begin position="121"/>
        <end position="136"/>
    </location>
</feature>
<dbReference type="Pfam" id="PF01197">
    <property type="entry name" value="Ribosomal_L31"/>
    <property type="match status" value="1"/>
</dbReference>
<evidence type="ECO:0000313" key="6">
    <source>
        <dbReference type="Proteomes" id="UP000217838"/>
    </source>
</evidence>
<feature type="region of interest" description="Disordered" evidence="4">
    <location>
        <begin position="121"/>
        <end position="161"/>
    </location>
</feature>
<dbReference type="GO" id="GO:0003735">
    <property type="term" value="F:structural constituent of ribosome"/>
    <property type="evidence" value="ECO:0007669"/>
    <property type="project" value="InterPro"/>
</dbReference>
<evidence type="ECO:0000256" key="1">
    <source>
        <dbReference type="ARBA" id="ARBA00022980"/>
    </source>
</evidence>